<dbReference type="PANTHER" id="PTHR46483">
    <property type="entry name" value="PHOSPHOLIPASE A1 PLIP2, CHLOROPLASTIC"/>
    <property type="match status" value="1"/>
</dbReference>
<dbReference type="Pfam" id="PF00227">
    <property type="entry name" value="Proteasome"/>
    <property type="match status" value="1"/>
</dbReference>
<protein>
    <submittedName>
        <fullName evidence="11">Proteasome subunit alpha type-5</fullName>
        <ecNumber evidence="11">3.4.25.1</ecNumber>
    </submittedName>
</protein>
<dbReference type="Gene3D" id="3.40.50.1820">
    <property type="entry name" value="alpha/beta hydrolase"/>
    <property type="match status" value="1"/>
</dbReference>
<comment type="similarity">
    <text evidence="8">Belongs to the peptidase T1A family.</text>
</comment>
<dbReference type="InterPro" id="IPR033812">
    <property type="entry name" value="Proteasome_alpha_type_5"/>
</dbReference>
<feature type="domain" description="Proteasome alpha-type subunits" evidence="10">
    <location>
        <begin position="724"/>
        <end position="746"/>
    </location>
</feature>
<evidence type="ECO:0000256" key="9">
    <source>
        <dbReference type="SAM" id="MobiDB-lite"/>
    </source>
</evidence>
<organism evidence="11">
    <name type="scientific">Glycine soja</name>
    <name type="common">Wild soybean</name>
    <dbReference type="NCBI Taxonomy" id="3848"/>
    <lineage>
        <taxon>Eukaryota</taxon>
        <taxon>Viridiplantae</taxon>
        <taxon>Streptophyta</taxon>
        <taxon>Embryophyta</taxon>
        <taxon>Tracheophyta</taxon>
        <taxon>Spermatophyta</taxon>
        <taxon>Magnoliopsida</taxon>
        <taxon>eudicotyledons</taxon>
        <taxon>Gunneridae</taxon>
        <taxon>Pentapetalae</taxon>
        <taxon>rosids</taxon>
        <taxon>fabids</taxon>
        <taxon>Fabales</taxon>
        <taxon>Fabaceae</taxon>
        <taxon>Papilionoideae</taxon>
        <taxon>50 kb inversion clade</taxon>
        <taxon>NPAAA clade</taxon>
        <taxon>indigoferoid/millettioid clade</taxon>
        <taxon>Phaseoleae</taxon>
        <taxon>Glycine</taxon>
        <taxon>Glycine subgen. Soja</taxon>
    </lineage>
</organism>
<feature type="region of interest" description="Disordered" evidence="9">
    <location>
        <begin position="248"/>
        <end position="289"/>
    </location>
</feature>
<evidence type="ECO:0000256" key="8">
    <source>
        <dbReference type="PROSITE-ProRule" id="PRU00808"/>
    </source>
</evidence>
<dbReference type="PANTHER" id="PTHR46483:SF4">
    <property type="entry name" value="PHOSPHOLIPASE A1 PLIP2, CHLOROPLASTIC"/>
    <property type="match status" value="1"/>
</dbReference>
<dbReference type="EC" id="3.4.25.1" evidence="11"/>
<evidence type="ECO:0000256" key="4">
    <source>
        <dbReference type="ARBA" id="ARBA00022490"/>
    </source>
</evidence>
<keyword evidence="4" id="KW-0963">Cytoplasm</keyword>
<dbReference type="GO" id="GO:0019773">
    <property type="term" value="C:proteasome core complex, alpha-subunit complex"/>
    <property type="evidence" value="ECO:0007669"/>
    <property type="project" value="UniProtKB-UniRule"/>
</dbReference>
<dbReference type="CDD" id="cd03753">
    <property type="entry name" value="proteasome_alpha_type_5"/>
    <property type="match status" value="1"/>
</dbReference>
<dbReference type="InterPro" id="IPR002921">
    <property type="entry name" value="Fungal_lipase-type"/>
</dbReference>
<evidence type="ECO:0000259" key="10">
    <source>
        <dbReference type="PROSITE" id="PS00388"/>
    </source>
</evidence>
<dbReference type="PROSITE" id="PS51475">
    <property type="entry name" value="PROTEASOME_ALPHA_2"/>
    <property type="match status" value="1"/>
</dbReference>
<dbReference type="FunFam" id="3.60.20.10:FF:000029">
    <property type="entry name" value="Proteasome subunit alpha type"/>
    <property type="match status" value="1"/>
</dbReference>
<dbReference type="SUPFAM" id="SSF53474">
    <property type="entry name" value="alpha/beta-Hydrolases"/>
    <property type="match status" value="1"/>
</dbReference>
<comment type="subcellular location">
    <subcellularLocation>
        <location evidence="3">Cytoplasm</location>
    </subcellularLocation>
    <subcellularLocation>
        <location evidence="2">Nucleus</location>
    </subcellularLocation>
</comment>
<dbReference type="GO" id="GO:0008970">
    <property type="term" value="F:phospholipase A1 activity"/>
    <property type="evidence" value="ECO:0007669"/>
    <property type="project" value="InterPro"/>
</dbReference>
<dbReference type="GO" id="GO:0006629">
    <property type="term" value="P:lipid metabolic process"/>
    <property type="evidence" value="ECO:0007669"/>
    <property type="project" value="InterPro"/>
</dbReference>
<dbReference type="Gene3D" id="3.60.20.10">
    <property type="entry name" value="Glutamine Phosphoribosylpyrophosphate, subunit 1, domain 1"/>
    <property type="match status" value="1"/>
</dbReference>
<dbReference type="AlphaFoldDB" id="A0A0B2RAS0"/>
<dbReference type="GO" id="GO:0003735">
    <property type="term" value="F:structural constituent of ribosome"/>
    <property type="evidence" value="ECO:0007669"/>
    <property type="project" value="UniProtKB-ARBA"/>
</dbReference>
<accession>A0A0B2RAS0</accession>
<dbReference type="InterPro" id="IPR029058">
    <property type="entry name" value="AB_hydrolase_fold"/>
</dbReference>
<dbReference type="NCBIfam" id="NF003075">
    <property type="entry name" value="PRK03996.1"/>
    <property type="match status" value="1"/>
</dbReference>
<evidence type="ECO:0000256" key="6">
    <source>
        <dbReference type="ARBA" id="ARBA00022942"/>
    </source>
</evidence>
<dbReference type="Pfam" id="PF10584">
    <property type="entry name" value="Proteasome_A_N"/>
    <property type="match status" value="1"/>
</dbReference>
<reference evidence="11" key="1">
    <citation type="submission" date="2014-07" db="EMBL/GenBank/DDBJ databases">
        <title>Identification of a novel salt tolerance gene in wild soybean by whole-genome sequencing.</title>
        <authorList>
            <person name="Lam H.-M."/>
            <person name="Qi X."/>
            <person name="Li M.-W."/>
            <person name="Liu X."/>
            <person name="Xie M."/>
            <person name="Ni M."/>
            <person name="Xu X."/>
        </authorList>
    </citation>
    <scope>NUCLEOTIDE SEQUENCE [LARGE SCALE GENOMIC DNA]</scope>
    <source>
        <tissue evidence="11">Root</tissue>
    </source>
</reference>
<evidence type="ECO:0000256" key="2">
    <source>
        <dbReference type="ARBA" id="ARBA00004123"/>
    </source>
</evidence>
<dbReference type="Pfam" id="PF01764">
    <property type="entry name" value="Lipase_3"/>
    <property type="match status" value="1"/>
</dbReference>
<dbReference type="PROSITE" id="PS00388">
    <property type="entry name" value="PROTEASOME_ALPHA_1"/>
    <property type="match status" value="1"/>
</dbReference>
<dbReference type="Proteomes" id="UP000053555">
    <property type="component" value="Unassembled WGS sequence"/>
</dbReference>
<dbReference type="GO" id="GO:0004540">
    <property type="term" value="F:RNA nuclease activity"/>
    <property type="evidence" value="ECO:0007669"/>
    <property type="project" value="UniProtKB-ARBA"/>
</dbReference>
<evidence type="ECO:0000256" key="1">
    <source>
        <dbReference type="ARBA" id="ARBA00002000"/>
    </source>
</evidence>
<proteinExistence type="inferred from homology"/>
<keyword evidence="5 11" id="KW-0378">Hydrolase</keyword>
<keyword evidence="7" id="KW-0539">Nucleus</keyword>
<dbReference type="GO" id="GO:0043161">
    <property type="term" value="P:proteasome-mediated ubiquitin-dependent protein catabolic process"/>
    <property type="evidence" value="ECO:0007669"/>
    <property type="project" value="InterPro"/>
</dbReference>
<gene>
    <name evidence="11" type="ORF">glysoja_037682</name>
</gene>
<dbReference type="SUPFAM" id="SSF56235">
    <property type="entry name" value="N-terminal nucleophile aminohydrolases (Ntn hydrolases)"/>
    <property type="match status" value="1"/>
</dbReference>
<keyword evidence="6 8" id="KW-0647">Proteasome</keyword>
<dbReference type="CDD" id="cd00519">
    <property type="entry name" value="Lipase_3"/>
    <property type="match status" value="1"/>
</dbReference>
<evidence type="ECO:0000256" key="3">
    <source>
        <dbReference type="ARBA" id="ARBA00004496"/>
    </source>
</evidence>
<dbReference type="EMBL" id="KN651524">
    <property type="protein sequence ID" value="KHN30650.1"/>
    <property type="molecule type" value="Genomic_DNA"/>
</dbReference>
<dbReference type="InterPro" id="IPR023332">
    <property type="entry name" value="Proteasome_alpha-type"/>
</dbReference>
<evidence type="ECO:0000256" key="5">
    <source>
        <dbReference type="ARBA" id="ARBA00022801"/>
    </source>
</evidence>
<dbReference type="InterPro" id="IPR029055">
    <property type="entry name" value="Ntn_hydrolases_N"/>
</dbReference>
<comment type="function">
    <text evidence="1">The proteasome is a multicatalytic proteinase complex which is characterized by its ability to cleave peptides with Arg, Phe, Tyr, Leu, and Glu adjacent to the leaving group at neutral or slightly basic pH. The proteasome has an ATP-dependent proteolytic activity.</text>
</comment>
<name>A0A0B2RAS0_GLYSO</name>
<dbReference type="SMART" id="SM00948">
    <property type="entry name" value="Proteasome_A_N"/>
    <property type="match status" value="1"/>
</dbReference>
<dbReference type="InterPro" id="IPR043367">
    <property type="entry name" value="PLIP1/2/3"/>
</dbReference>
<evidence type="ECO:0000313" key="11">
    <source>
        <dbReference type="EMBL" id="KHN30650.1"/>
    </source>
</evidence>
<dbReference type="InterPro" id="IPR000426">
    <property type="entry name" value="Proteasome_asu_N"/>
</dbReference>
<dbReference type="GO" id="GO:0005737">
    <property type="term" value="C:cytoplasm"/>
    <property type="evidence" value="ECO:0007669"/>
    <property type="project" value="UniProtKB-SubCell"/>
</dbReference>
<dbReference type="GO" id="GO:0005634">
    <property type="term" value="C:nucleus"/>
    <property type="evidence" value="ECO:0007669"/>
    <property type="project" value="UniProtKB-SubCell"/>
</dbReference>
<evidence type="ECO:0000256" key="7">
    <source>
        <dbReference type="ARBA" id="ARBA00023242"/>
    </source>
</evidence>
<sequence length="953" mass="104780">METVCLKSGMVPTISISGSLDARANPSQVSTVGRAAADKPPQRSVFSRFSFWYPLESLWPRGNNSRYKGLALDDAVLADNNAEAKAVRDGGQGDGTERQTGNWVMKILHVKSVWEGKQRNEEDGTVHDQTQTNFDEEEVCECDACGVDEDDGYCEEEEAKFDRGSFSRMLRRVSLGEARLYAQMSHLGNLAYDIPRIKPGKLLKHHGLRFVTSSIEKKELAVAATAEKDPQKVGSSIEKKEFAAIAEKDPQKVGSSTEKKEFAAIAEKDPQKVETDEKVEEKEETKDPKNAGYKISATAAYNIAASAATYLHSQTSSIFPFKSSNAVTGEGSLEGSNESLDTVNMLNTEVASLMATTDSVTAVVAAKEEVKQAVADDLNSAHSTPCEWFVCDDDQSATRFFVIQGSETLASWQANLLFEPIKFEGLDVLVHRGIYEAAKGIYQQMLPEVRAHLKSRGSRATFRFTGHSLGGSLALLVNLMLLIRNEVPVSSLLPVITFGSPSIMCGGDSLLKKLGLPRSHVQAITMHRDIVPRAFSCNYPNHVAELLKAVNGNFRSHPCLNKQKLLYAPMGNLLILQPDEKFSPSHHLLPSGSGLYLLCCPLSESDDTEKRLRAAQMVFLNSPHPLEILSDRSAYGSGGSIQRDHDMNSYLKSLRTVIRKELNQIRKAKREQRRKVWWPLLLSRGADTSIVAGRSMISINVGQRQSPFSSVIQTGRESLKRTEYDRGVNTFSPEGRLFQVEYAIEAIKLGSTAIGLKTKEGVVLAVEKRITSPLLEPSSVEKIMEIDEHIGCAMSGLIADARTLVEHARVETQNHRFSYGEPMTVESTTQALCDLALRFGEGDEESMSRPFGVSLLIAGHDENGPSLYYTDPSGTFWQCNGKAIGSGSEGADSSLQEQFNKDLTLQEAETIALSILKQVMEEKVTPNNVDIAKVAPTYHLYTPSEVEAVISRL</sequence>
<dbReference type="InterPro" id="IPR001353">
    <property type="entry name" value="Proteasome_sua/b"/>
</dbReference>